<dbReference type="GO" id="GO:0008483">
    <property type="term" value="F:transaminase activity"/>
    <property type="evidence" value="ECO:0007669"/>
    <property type="project" value="UniProtKB-KW"/>
</dbReference>
<dbReference type="NCBIfam" id="TIGR00713">
    <property type="entry name" value="hemL"/>
    <property type="match status" value="1"/>
</dbReference>
<evidence type="ECO:0000256" key="2">
    <source>
        <dbReference type="ARBA" id="ARBA00004819"/>
    </source>
</evidence>
<comment type="pathway">
    <text evidence="2">Porphyrin-containing compound metabolism; protoporphyrin-IX biosynthesis; 5-aminolevulinate from L-glutamyl-tRNA(Glu): step 2/2.</text>
</comment>
<evidence type="ECO:0000256" key="4">
    <source>
        <dbReference type="ARBA" id="ARBA00022898"/>
    </source>
</evidence>
<evidence type="ECO:0000256" key="3">
    <source>
        <dbReference type="ARBA" id="ARBA00008981"/>
    </source>
</evidence>
<dbReference type="InterPro" id="IPR004639">
    <property type="entry name" value="4pyrrol_synth_GluAld_NH2Trfase"/>
</dbReference>
<sequence>MNHAHSQALFARAQARIPGGVNSPVRAFRGVGGDPVFFREGAGAWLTDVDGNRYVDLVGSWGPLILGHAYPPIVDAIIDAARRGSSYGAPHAGEVEFAELICATMPAVEMVRLVSSGTEATVAAIRVARGFTGREHILKFEGCFHGAGDPFLVKAGSGVETLGLPDSPGVPSALAKLTLTAPFNDLAAVERLFAEKGQDIACAIIEPVVGNMGVLVPKPGYLEGLQALCQKHGVLLVLDEVMTGFRLSRGGAQELYGLKPDLTTMAKVVGGGMPLGAYGGRRDIMEQVAPAGPVYQSGTLSGNPVAVAAGMACLKALAAPGTYARLEEVSRMLEVGLLAEARAADVPVTVNRVGSMLTVFFTGEPVYDYTSAKKADTARFGRFFHAMLNEGVYLPPSQFEAAFVSLAMGEPEVAHVLAAARKAFRSLGKAD</sequence>
<evidence type="ECO:0000256" key="1">
    <source>
        <dbReference type="ARBA" id="ARBA00001933"/>
    </source>
</evidence>
<gene>
    <name evidence="7" type="primary">hemL</name>
    <name evidence="8" type="ORF">A176_006597</name>
</gene>
<evidence type="ECO:0000313" key="9">
    <source>
        <dbReference type="Proteomes" id="UP000009026"/>
    </source>
</evidence>
<keyword evidence="7" id="KW-0963">Cytoplasm</keyword>
<dbReference type="InterPro" id="IPR015424">
    <property type="entry name" value="PyrdxlP-dep_Trfase"/>
</dbReference>
<dbReference type="AlphaFoldDB" id="A0A0H4X7Y5"/>
<organism evidence="8 9">
    <name type="scientific">Pseudomyxococcus hansupus</name>
    <dbReference type="NCBI Taxonomy" id="1297742"/>
    <lineage>
        <taxon>Bacteria</taxon>
        <taxon>Pseudomonadati</taxon>
        <taxon>Myxococcota</taxon>
        <taxon>Myxococcia</taxon>
        <taxon>Myxococcales</taxon>
        <taxon>Cystobacterineae</taxon>
        <taxon>Myxococcaceae</taxon>
        <taxon>Pseudomyxococcus</taxon>
    </lineage>
</organism>
<dbReference type="PANTHER" id="PTHR43713">
    <property type="entry name" value="GLUTAMATE-1-SEMIALDEHYDE 2,1-AMINOMUTASE"/>
    <property type="match status" value="1"/>
</dbReference>
<keyword evidence="8" id="KW-0032">Aminotransferase</keyword>
<keyword evidence="5 7" id="KW-0413">Isomerase</keyword>
<evidence type="ECO:0000313" key="8">
    <source>
        <dbReference type="EMBL" id="AKQ69685.1"/>
    </source>
</evidence>
<dbReference type="PANTHER" id="PTHR43713:SF3">
    <property type="entry name" value="GLUTAMATE-1-SEMIALDEHYDE 2,1-AMINOMUTASE 1, CHLOROPLASTIC-RELATED"/>
    <property type="match status" value="1"/>
</dbReference>
<evidence type="ECO:0000256" key="5">
    <source>
        <dbReference type="ARBA" id="ARBA00023235"/>
    </source>
</evidence>
<dbReference type="UniPathway" id="UPA00251">
    <property type="reaction ID" value="UER00317"/>
</dbReference>
<dbReference type="InterPro" id="IPR015422">
    <property type="entry name" value="PyrdxlP-dep_Trfase_small"/>
</dbReference>
<dbReference type="STRING" id="1297742.A176_006597"/>
<protein>
    <recommendedName>
        <fullName evidence="7">Glutamate-1-semialdehyde 2,1-aminomutase</fullName>
        <shortName evidence="7">GSA</shortName>
        <ecNumber evidence="7">5.4.3.8</ecNumber>
    </recommendedName>
    <alternativeName>
        <fullName evidence="7">Glutamate-1-semialdehyde aminotransferase</fullName>
        <shortName evidence="7">GSA-AT</shortName>
    </alternativeName>
</protein>
<evidence type="ECO:0000256" key="6">
    <source>
        <dbReference type="ARBA" id="ARBA00023244"/>
    </source>
</evidence>
<dbReference type="EMBL" id="CP012109">
    <property type="protein sequence ID" value="AKQ69685.1"/>
    <property type="molecule type" value="Genomic_DNA"/>
</dbReference>
<dbReference type="PROSITE" id="PS00600">
    <property type="entry name" value="AA_TRANSFER_CLASS_3"/>
    <property type="match status" value="1"/>
</dbReference>
<comment type="subunit">
    <text evidence="7">Homodimer.</text>
</comment>
<evidence type="ECO:0000256" key="7">
    <source>
        <dbReference type="HAMAP-Rule" id="MF_00375"/>
    </source>
</evidence>
<dbReference type="KEGG" id="mym:A176_006597"/>
<dbReference type="Pfam" id="PF00202">
    <property type="entry name" value="Aminotran_3"/>
    <property type="match status" value="1"/>
</dbReference>
<dbReference type="GO" id="GO:0005737">
    <property type="term" value="C:cytoplasm"/>
    <property type="evidence" value="ECO:0007669"/>
    <property type="project" value="UniProtKB-SubCell"/>
</dbReference>
<comment type="subcellular location">
    <subcellularLocation>
        <location evidence="7">Cytoplasm</location>
    </subcellularLocation>
</comment>
<proteinExistence type="inferred from homology"/>
<feature type="modified residue" description="N6-(pyridoxal phosphate)lysine" evidence="7">
    <location>
        <position position="267"/>
    </location>
</feature>
<dbReference type="InterPro" id="IPR005814">
    <property type="entry name" value="Aminotrans_3"/>
</dbReference>
<keyword evidence="9" id="KW-1185">Reference proteome</keyword>
<comment type="similarity">
    <text evidence="3 7">Belongs to the class-III pyridoxal-phosphate-dependent aminotransferase family. HemL subfamily.</text>
</comment>
<dbReference type="OrthoDB" id="9801834at2"/>
<reference evidence="8 9" key="1">
    <citation type="journal article" date="2016" name="PLoS ONE">
        <title>Complete Genome Sequence and Comparative Genomics of a Novel Myxobacterium Myxococcus hansupus.</title>
        <authorList>
            <person name="Sharma G."/>
            <person name="Narwani T."/>
            <person name="Subramanian S."/>
        </authorList>
    </citation>
    <scope>NUCLEOTIDE SEQUENCE [LARGE SCALE GENOMIC DNA]</scope>
    <source>
        <strain evidence="9">mixupus</strain>
    </source>
</reference>
<dbReference type="GO" id="GO:0042286">
    <property type="term" value="F:glutamate-1-semialdehyde 2,1-aminomutase activity"/>
    <property type="evidence" value="ECO:0007669"/>
    <property type="project" value="UniProtKB-UniRule"/>
</dbReference>
<keyword evidence="6 7" id="KW-0627">Porphyrin biosynthesis</keyword>
<dbReference type="Gene3D" id="3.40.640.10">
    <property type="entry name" value="Type I PLP-dependent aspartate aminotransferase-like (Major domain)"/>
    <property type="match status" value="1"/>
</dbReference>
<accession>A0A0H4X7Y5</accession>
<keyword evidence="4 7" id="KW-0663">Pyridoxal phosphate</keyword>
<name>A0A0H4X7Y5_9BACT</name>
<comment type="catalytic activity">
    <reaction evidence="7">
        <text>(S)-4-amino-5-oxopentanoate = 5-aminolevulinate</text>
        <dbReference type="Rhea" id="RHEA:14265"/>
        <dbReference type="ChEBI" id="CHEBI:57501"/>
        <dbReference type="ChEBI" id="CHEBI:356416"/>
        <dbReference type="EC" id="5.4.3.8"/>
    </reaction>
</comment>
<dbReference type="PATRIC" id="fig|1297742.4.peg.6687"/>
<dbReference type="Gene3D" id="3.90.1150.10">
    <property type="entry name" value="Aspartate Aminotransferase, domain 1"/>
    <property type="match status" value="1"/>
</dbReference>
<dbReference type="SUPFAM" id="SSF53383">
    <property type="entry name" value="PLP-dependent transferases"/>
    <property type="match status" value="1"/>
</dbReference>
<dbReference type="GO" id="GO:0006782">
    <property type="term" value="P:protoporphyrinogen IX biosynthetic process"/>
    <property type="evidence" value="ECO:0007669"/>
    <property type="project" value="UniProtKB-UniRule"/>
</dbReference>
<dbReference type="InterPro" id="IPR015421">
    <property type="entry name" value="PyrdxlP-dep_Trfase_major"/>
</dbReference>
<dbReference type="CDD" id="cd00610">
    <property type="entry name" value="OAT_like"/>
    <property type="match status" value="1"/>
</dbReference>
<dbReference type="EC" id="5.4.3.8" evidence="7"/>
<comment type="cofactor">
    <cofactor evidence="1 7">
        <name>pyridoxal 5'-phosphate</name>
        <dbReference type="ChEBI" id="CHEBI:597326"/>
    </cofactor>
</comment>
<dbReference type="NCBIfam" id="NF000818">
    <property type="entry name" value="PRK00062.1"/>
    <property type="match status" value="1"/>
</dbReference>
<dbReference type="eggNOG" id="COG0001">
    <property type="taxonomic scope" value="Bacteria"/>
</dbReference>
<dbReference type="InterPro" id="IPR049704">
    <property type="entry name" value="Aminotrans_3_PPA_site"/>
</dbReference>
<dbReference type="HAMAP" id="MF_00375">
    <property type="entry name" value="HemL_aminotrans_3"/>
    <property type="match status" value="1"/>
</dbReference>
<keyword evidence="8" id="KW-0808">Transferase</keyword>
<dbReference type="RefSeq" id="WP_002636246.1">
    <property type="nucleotide sequence ID" value="NZ_CP012109.1"/>
</dbReference>
<dbReference type="Proteomes" id="UP000009026">
    <property type="component" value="Chromosome"/>
</dbReference>
<dbReference type="FunFam" id="3.40.640.10:FF:000021">
    <property type="entry name" value="Glutamate-1-semialdehyde 2,1-aminomutase"/>
    <property type="match status" value="1"/>
</dbReference>
<dbReference type="GO" id="GO:0030170">
    <property type="term" value="F:pyridoxal phosphate binding"/>
    <property type="evidence" value="ECO:0007669"/>
    <property type="project" value="InterPro"/>
</dbReference>